<dbReference type="PANTHER" id="PTHR21505:SF12">
    <property type="entry name" value="MADF DOMAIN-CONTAINING PROTEIN-RELATED"/>
    <property type="match status" value="1"/>
</dbReference>
<gene>
    <name evidence="3" type="ORF">FWK35_00039213</name>
</gene>
<name>A0A6G0VJW4_APHCR</name>
<feature type="region of interest" description="Disordered" evidence="1">
    <location>
        <begin position="126"/>
        <end position="154"/>
    </location>
</feature>
<protein>
    <submittedName>
        <fullName evidence="3">MADF domain-containing protein</fullName>
    </submittedName>
</protein>
<dbReference type="SMART" id="SM00595">
    <property type="entry name" value="MADF"/>
    <property type="match status" value="1"/>
</dbReference>
<feature type="domain" description="MADF" evidence="2">
    <location>
        <begin position="12"/>
        <end position="102"/>
    </location>
</feature>
<dbReference type="InterPro" id="IPR006578">
    <property type="entry name" value="MADF-dom"/>
</dbReference>
<dbReference type="EMBL" id="VUJU01017542">
    <property type="protein sequence ID" value="KAF0682307.1"/>
    <property type="molecule type" value="Genomic_DNA"/>
</dbReference>
<organism evidence="3 4">
    <name type="scientific">Aphis craccivora</name>
    <name type="common">Cowpea aphid</name>
    <dbReference type="NCBI Taxonomy" id="307492"/>
    <lineage>
        <taxon>Eukaryota</taxon>
        <taxon>Metazoa</taxon>
        <taxon>Ecdysozoa</taxon>
        <taxon>Arthropoda</taxon>
        <taxon>Hexapoda</taxon>
        <taxon>Insecta</taxon>
        <taxon>Pterygota</taxon>
        <taxon>Neoptera</taxon>
        <taxon>Paraneoptera</taxon>
        <taxon>Hemiptera</taxon>
        <taxon>Sternorrhyncha</taxon>
        <taxon>Aphidomorpha</taxon>
        <taxon>Aphidoidea</taxon>
        <taxon>Aphididae</taxon>
        <taxon>Aphidini</taxon>
        <taxon>Aphis</taxon>
        <taxon>Aphis</taxon>
    </lineage>
</organism>
<reference evidence="3 4" key="1">
    <citation type="submission" date="2019-08" db="EMBL/GenBank/DDBJ databases">
        <title>Whole genome of Aphis craccivora.</title>
        <authorList>
            <person name="Voronova N.V."/>
            <person name="Shulinski R.S."/>
            <person name="Bandarenka Y.V."/>
            <person name="Zhorov D.G."/>
            <person name="Warner D."/>
        </authorList>
    </citation>
    <scope>NUCLEOTIDE SEQUENCE [LARGE SCALE GENOMIC DNA]</scope>
    <source>
        <strain evidence="3">180601</strain>
        <tissue evidence="3">Whole Body</tissue>
    </source>
</reference>
<accession>A0A6G0VJW4</accession>
<dbReference type="Proteomes" id="UP000478052">
    <property type="component" value="Unassembled WGS sequence"/>
</dbReference>
<dbReference type="PROSITE" id="PS51029">
    <property type="entry name" value="MADF"/>
    <property type="match status" value="1"/>
</dbReference>
<evidence type="ECO:0000313" key="4">
    <source>
        <dbReference type="Proteomes" id="UP000478052"/>
    </source>
</evidence>
<sequence>MSDKWSKEKIIHLIELYENASCLWDSKSSDYKNKIKRKDAFIDIANKLNFEEQEVRKKIESLLTQYRREKKALVLKSGMSSDDVKTPWYAYKYFHFLTKKNTPRITRSNTSEDGESNLFDSDLLETESGNEDSVSEQNSVEIENPSENVEQSVPHFDKKKKKLFLSPKRQKMSKRNYEDDDQTKEAYAIMKSCYSKIQENKQRDELKVYGESVEFRLRKIKNPITVCLLKNQIDNLLFKAEMDQYTHDSSLPQPLELN</sequence>
<proteinExistence type="predicted"/>
<evidence type="ECO:0000313" key="3">
    <source>
        <dbReference type="EMBL" id="KAF0682307.1"/>
    </source>
</evidence>
<comment type="caution">
    <text evidence="3">The sequence shown here is derived from an EMBL/GenBank/DDBJ whole genome shotgun (WGS) entry which is preliminary data.</text>
</comment>
<evidence type="ECO:0000256" key="1">
    <source>
        <dbReference type="SAM" id="MobiDB-lite"/>
    </source>
</evidence>
<dbReference type="Pfam" id="PF10545">
    <property type="entry name" value="MADF_DNA_bdg"/>
    <property type="match status" value="1"/>
</dbReference>
<dbReference type="AlphaFoldDB" id="A0A6G0VJW4"/>
<feature type="non-terminal residue" evidence="3">
    <location>
        <position position="258"/>
    </location>
</feature>
<keyword evidence="4" id="KW-1185">Reference proteome</keyword>
<evidence type="ECO:0000259" key="2">
    <source>
        <dbReference type="PROSITE" id="PS51029"/>
    </source>
</evidence>
<feature type="compositionally biased region" description="Polar residues" evidence="1">
    <location>
        <begin position="135"/>
        <end position="151"/>
    </location>
</feature>
<dbReference type="PANTHER" id="PTHR21505">
    <property type="entry name" value="MADF DOMAIN-CONTAINING PROTEIN-RELATED"/>
    <property type="match status" value="1"/>
</dbReference>
<dbReference type="OrthoDB" id="7408914at2759"/>